<protein>
    <submittedName>
        <fullName evidence="8">Pyridine nucleotide-disulfide oxidoreductase</fullName>
    </submittedName>
</protein>
<feature type="domain" description="Pyridine nucleotide-disulphide oxidoreductase dimerisation" evidence="6">
    <location>
        <begin position="344"/>
        <end position="451"/>
    </location>
</feature>
<name>A0A2T0GWN8_ACTMO</name>
<organism evidence="8 9">
    <name type="scientific">Actinopolyspora mortivallis</name>
    <dbReference type="NCBI Taxonomy" id="33906"/>
    <lineage>
        <taxon>Bacteria</taxon>
        <taxon>Bacillati</taxon>
        <taxon>Actinomycetota</taxon>
        <taxon>Actinomycetes</taxon>
        <taxon>Actinopolysporales</taxon>
        <taxon>Actinopolysporaceae</taxon>
        <taxon>Actinopolyspora</taxon>
    </lineage>
</organism>
<accession>A0A2T0GWN8</accession>
<feature type="disulfide bond" description="Redox-active" evidence="5">
    <location>
        <begin position="43"/>
        <end position="48"/>
    </location>
</feature>
<keyword evidence="3 4" id="KW-0274">FAD</keyword>
<comment type="caution">
    <text evidence="8">The sequence shown here is derived from an EMBL/GenBank/DDBJ whole genome shotgun (WGS) entry which is preliminary data.</text>
</comment>
<dbReference type="InterPro" id="IPR001100">
    <property type="entry name" value="Pyr_nuc-diS_OxRdtase"/>
</dbReference>
<dbReference type="SUPFAM" id="SSF55424">
    <property type="entry name" value="FAD/NAD-linked reductases, dimerisation (C-terminal) domain"/>
    <property type="match status" value="1"/>
</dbReference>
<dbReference type="STRING" id="1050202.GCA_000384035_01416"/>
<comment type="cofactor">
    <cofactor evidence="4">
        <name>FAD</name>
        <dbReference type="ChEBI" id="CHEBI:57692"/>
    </cofactor>
    <text evidence="4">Binds 1 FAD per subunit.</text>
</comment>
<evidence type="ECO:0000256" key="5">
    <source>
        <dbReference type="PIRSR" id="PIRSR000350-4"/>
    </source>
</evidence>
<dbReference type="InterPro" id="IPR004099">
    <property type="entry name" value="Pyr_nucl-diS_OxRdtase_dimer"/>
</dbReference>
<keyword evidence="4" id="KW-0547">Nucleotide-binding</keyword>
<keyword evidence="2" id="KW-0285">Flavoprotein</keyword>
<dbReference type="PANTHER" id="PTHR43014:SF2">
    <property type="entry name" value="MERCURIC REDUCTASE"/>
    <property type="match status" value="1"/>
</dbReference>
<dbReference type="PRINTS" id="PR00368">
    <property type="entry name" value="FADPNR"/>
</dbReference>
<dbReference type="InterPro" id="IPR036188">
    <property type="entry name" value="FAD/NAD-bd_sf"/>
</dbReference>
<dbReference type="GO" id="GO:0003955">
    <property type="term" value="F:NAD(P)H dehydrogenase (quinone) activity"/>
    <property type="evidence" value="ECO:0007669"/>
    <property type="project" value="TreeGrafter"/>
</dbReference>
<reference evidence="8 9" key="1">
    <citation type="submission" date="2018-03" db="EMBL/GenBank/DDBJ databases">
        <title>Actinopolyspora mortivallis from Sahara, screening for active biomolecules.</title>
        <authorList>
            <person name="Selama O."/>
            <person name="Wellington E.M.H."/>
            <person name="Hacene H."/>
        </authorList>
    </citation>
    <scope>NUCLEOTIDE SEQUENCE [LARGE SCALE GENOMIC DNA]</scope>
    <source>
        <strain evidence="8 9">M5A</strain>
    </source>
</reference>
<evidence type="ECO:0000256" key="2">
    <source>
        <dbReference type="ARBA" id="ARBA00022630"/>
    </source>
</evidence>
<feature type="binding site" evidence="4">
    <location>
        <position position="205"/>
    </location>
    <ligand>
        <name>NAD(+)</name>
        <dbReference type="ChEBI" id="CHEBI:57540"/>
    </ligand>
</feature>
<dbReference type="EMBL" id="PVSR01000013">
    <property type="protein sequence ID" value="PRW63535.1"/>
    <property type="molecule type" value="Genomic_DNA"/>
</dbReference>
<dbReference type="Pfam" id="PF07992">
    <property type="entry name" value="Pyr_redox_2"/>
    <property type="match status" value="1"/>
</dbReference>
<sequence>MPDETVDAVVVGMGPGGEQVAGQLAAAGLDVLGVDHRLLGGECPYFACIPTKMMLRGSGALAEARRVPGLAGTSRVWPDWTPVADRISEEATSGWDDRDAVLRFEGTGGRFLRGSGRITAPGEVTVTTSEGEHVVRARRAIVLNPGTEPRVPPVEGLAETPFWTNREAVRARRLPSSIAVLGGGPVGVEFAQVLARFGTETTVIESGPRLLSRYEPEAASLLTGLFTDEGITVRTEDPAGRVRHDGSRFTVELSSGETLSVERLLVATGRRTDLTTLGVGTLGIDENAGTVEVDGLMRAADGVWAVGDVTGHGAFTHVSVYQARIAADDILGRDPVPADYRASPAVVFTDPEVAAVGLTEAEARERGVPVRTGTTEIPSSTRGWIHGPGNAGLIKVVVDTERDIPVGATVVAPSGGEVLGALAVAVQTQVHVAQLRRMILAFPTFHRALESALDDVDG</sequence>
<feature type="binding site" evidence="4">
    <location>
        <begin position="182"/>
        <end position="189"/>
    </location>
    <ligand>
        <name>NAD(+)</name>
        <dbReference type="ChEBI" id="CHEBI:57540"/>
    </ligand>
</feature>
<dbReference type="PRINTS" id="PR00411">
    <property type="entry name" value="PNDRDTASEI"/>
</dbReference>
<dbReference type="PIRSF" id="PIRSF000350">
    <property type="entry name" value="Mercury_reductase_MerA"/>
    <property type="match status" value="1"/>
</dbReference>
<dbReference type="Gene3D" id="3.50.50.60">
    <property type="entry name" value="FAD/NAD(P)-binding domain"/>
    <property type="match status" value="2"/>
</dbReference>
<evidence type="ECO:0000256" key="4">
    <source>
        <dbReference type="PIRSR" id="PIRSR000350-3"/>
    </source>
</evidence>
<evidence type="ECO:0000256" key="3">
    <source>
        <dbReference type="ARBA" id="ARBA00022827"/>
    </source>
</evidence>
<dbReference type="GO" id="GO:0050660">
    <property type="term" value="F:flavin adenine dinucleotide binding"/>
    <property type="evidence" value="ECO:0007669"/>
    <property type="project" value="TreeGrafter"/>
</dbReference>
<dbReference type="InterPro" id="IPR016156">
    <property type="entry name" value="FAD/NAD-linked_Rdtase_dimer_sf"/>
</dbReference>
<feature type="binding site" evidence="4">
    <location>
        <position position="116"/>
    </location>
    <ligand>
        <name>FAD</name>
        <dbReference type="ChEBI" id="CHEBI:57692"/>
    </ligand>
</feature>
<feature type="domain" description="FAD/NAD(P)-binding" evidence="7">
    <location>
        <begin position="7"/>
        <end position="323"/>
    </location>
</feature>
<feature type="binding site" evidence="4">
    <location>
        <position position="52"/>
    </location>
    <ligand>
        <name>FAD</name>
        <dbReference type="ChEBI" id="CHEBI:57692"/>
    </ligand>
</feature>
<feature type="binding site" evidence="4">
    <location>
        <position position="308"/>
    </location>
    <ligand>
        <name>FAD</name>
        <dbReference type="ChEBI" id="CHEBI:57692"/>
    </ligand>
</feature>
<evidence type="ECO:0000259" key="6">
    <source>
        <dbReference type="Pfam" id="PF02852"/>
    </source>
</evidence>
<keyword evidence="9" id="KW-1185">Reference proteome</keyword>
<feature type="binding site" evidence="4">
    <location>
        <position position="269"/>
    </location>
    <ligand>
        <name>NAD(+)</name>
        <dbReference type="ChEBI" id="CHEBI:57540"/>
    </ligand>
</feature>
<proteinExistence type="inferred from homology"/>
<dbReference type="Pfam" id="PF02852">
    <property type="entry name" value="Pyr_redox_dim"/>
    <property type="match status" value="1"/>
</dbReference>
<dbReference type="InParanoid" id="A0A2T0GWN8"/>
<gene>
    <name evidence="8" type="ORF">CEP50_10085</name>
</gene>
<dbReference type="Proteomes" id="UP000239352">
    <property type="component" value="Unassembled WGS sequence"/>
</dbReference>
<dbReference type="Gene3D" id="3.30.390.30">
    <property type="match status" value="1"/>
</dbReference>
<evidence type="ECO:0000313" key="9">
    <source>
        <dbReference type="Proteomes" id="UP000239352"/>
    </source>
</evidence>
<dbReference type="RefSeq" id="WP_106113685.1">
    <property type="nucleotide sequence ID" value="NZ_PVSR01000013.1"/>
</dbReference>
<evidence type="ECO:0000259" key="7">
    <source>
        <dbReference type="Pfam" id="PF07992"/>
    </source>
</evidence>
<keyword evidence="4" id="KW-0520">NAD</keyword>
<dbReference type="InterPro" id="IPR023753">
    <property type="entry name" value="FAD/NAD-binding_dom"/>
</dbReference>
<dbReference type="AlphaFoldDB" id="A0A2T0GWN8"/>
<evidence type="ECO:0000256" key="1">
    <source>
        <dbReference type="ARBA" id="ARBA00007532"/>
    </source>
</evidence>
<evidence type="ECO:0000313" key="8">
    <source>
        <dbReference type="EMBL" id="PRW63535.1"/>
    </source>
</evidence>
<dbReference type="PANTHER" id="PTHR43014">
    <property type="entry name" value="MERCURIC REDUCTASE"/>
    <property type="match status" value="1"/>
</dbReference>
<comment type="similarity">
    <text evidence="1">Belongs to the class-I pyridine nucleotide-disulfide oxidoreductase family.</text>
</comment>
<dbReference type="SUPFAM" id="SSF51905">
    <property type="entry name" value="FAD/NAD(P)-binding domain"/>
    <property type="match status" value="1"/>
</dbReference>